<dbReference type="GO" id="GO:0046854">
    <property type="term" value="P:phosphatidylinositol phosphate biosynthetic process"/>
    <property type="evidence" value="ECO:0007669"/>
    <property type="project" value="InterPro"/>
</dbReference>
<proteinExistence type="predicted"/>
<dbReference type="PROSITE" id="PS00629">
    <property type="entry name" value="IMP_1"/>
    <property type="match status" value="1"/>
</dbReference>
<dbReference type="GO" id="GO:0046872">
    <property type="term" value="F:metal ion binding"/>
    <property type="evidence" value="ECO:0007669"/>
    <property type="project" value="UniProtKB-KW"/>
</dbReference>
<dbReference type="Pfam" id="PF00459">
    <property type="entry name" value="Inositol_P"/>
    <property type="match status" value="1"/>
</dbReference>
<accession>A0A381PPG0</accession>
<dbReference type="PROSITE" id="PS00630">
    <property type="entry name" value="IMP_2"/>
    <property type="match status" value="1"/>
</dbReference>
<sequence length="256" mass="27277">MSSAGTVKWVTSDSWLELLQQTAKAVETSLKTFQKWSEGGDRPDQYLLDQVADSAALAVLTTAKATVLSEESGFVQGETTEVVIIDPVDGSTNASRRIPHYCTSLCVVDDQGPLVGLVLNLANGERFEAVRDQGAFLNGEEIHPTQCAHLSEAIIGIAGNPPEPIAARQFRAFGAAALDLCSVAAGRLDGYLDPLAHHGVWDYAAGLLICREAGAVIGELEGRELVHLDHKRRLGPAAASTPELLEQLGVVQALDR</sequence>
<keyword evidence="2" id="KW-0378">Hydrolase</keyword>
<reference evidence="4" key="1">
    <citation type="submission" date="2018-05" db="EMBL/GenBank/DDBJ databases">
        <authorList>
            <person name="Lanie J.A."/>
            <person name="Ng W.-L."/>
            <person name="Kazmierczak K.M."/>
            <person name="Andrzejewski T.M."/>
            <person name="Davidsen T.M."/>
            <person name="Wayne K.J."/>
            <person name="Tettelin H."/>
            <person name="Glass J.I."/>
            <person name="Rusch D."/>
            <person name="Podicherti R."/>
            <person name="Tsui H.-C.T."/>
            <person name="Winkler M.E."/>
        </authorList>
    </citation>
    <scope>NUCLEOTIDE SEQUENCE</scope>
</reference>
<evidence type="ECO:0000256" key="1">
    <source>
        <dbReference type="ARBA" id="ARBA00022723"/>
    </source>
</evidence>
<evidence type="ECO:0000313" key="4">
    <source>
        <dbReference type="EMBL" id="SUZ67343.1"/>
    </source>
</evidence>
<dbReference type="InterPro" id="IPR020550">
    <property type="entry name" value="Inositol_monophosphatase_CS"/>
</dbReference>
<evidence type="ECO:0000256" key="3">
    <source>
        <dbReference type="ARBA" id="ARBA00022842"/>
    </source>
</evidence>
<dbReference type="AlphaFoldDB" id="A0A381PPG0"/>
<evidence type="ECO:0000256" key="2">
    <source>
        <dbReference type="ARBA" id="ARBA00022801"/>
    </source>
</evidence>
<dbReference type="GO" id="GO:0008934">
    <property type="term" value="F:inositol monophosphate 1-phosphatase activity"/>
    <property type="evidence" value="ECO:0007669"/>
    <property type="project" value="TreeGrafter"/>
</dbReference>
<dbReference type="GO" id="GO:0006020">
    <property type="term" value="P:inositol metabolic process"/>
    <property type="evidence" value="ECO:0007669"/>
    <property type="project" value="TreeGrafter"/>
</dbReference>
<evidence type="ECO:0008006" key="5">
    <source>
        <dbReference type="Google" id="ProtNLM"/>
    </source>
</evidence>
<dbReference type="SUPFAM" id="SSF56655">
    <property type="entry name" value="Carbohydrate phosphatase"/>
    <property type="match status" value="1"/>
</dbReference>
<dbReference type="Gene3D" id="3.40.190.80">
    <property type="match status" value="1"/>
</dbReference>
<keyword evidence="3" id="KW-0460">Magnesium</keyword>
<dbReference type="InterPro" id="IPR020583">
    <property type="entry name" value="Inositol_monoP_metal-BS"/>
</dbReference>
<dbReference type="PANTHER" id="PTHR20854:SF4">
    <property type="entry name" value="INOSITOL-1-MONOPHOSPHATASE-RELATED"/>
    <property type="match status" value="1"/>
</dbReference>
<dbReference type="InterPro" id="IPR000760">
    <property type="entry name" value="Inositol_monophosphatase-like"/>
</dbReference>
<dbReference type="PANTHER" id="PTHR20854">
    <property type="entry name" value="INOSITOL MONOPHOSPHATASE"/>
    <property type="match status" value="1"/>
</dbReference>
<organism evidence="4">
    <name type="scientific">marine metagenome</name>
    <dbReference type="NCBI Taxonomy" id="408172"/>
    <lineage>
        <taxon>unclassified sequences</taxon>
        <taxon>metagenomes</taxon>
        <taxon>ecological metagenomes</taxon>
    </lineage>
</organism>
<keyword evidence="1" id="KW-0479">Metal-binding</keyword>
<dbReference type="PRINTS" id="PR00377">
    <property type="entry name" value="IMPHPHTASES"/>
</dbReference>
<dbReference type="EMBL" id="UINC01001008">
    <property type="protein sequence ID" value="SUZ67343.1"/>
    <property type="molecule type" value="Genomic_DNA"/>
</dbReference>
<name>A0A381PPG0_9ZZZZ</name>
<dbReference type="GO" id="GO:0007165">
    <property type="term" value="P:signal transduction"/>
    <property type="evidence" value="ECO:0007669"/>
    <property type="project" value="TreeGrafter"/>
</dbReference>
<gene>
    <name evidence="4" type="ORF">METZ01_LOCUS20197</name>
</gene>
<dbReference type="Gene3D" id="3.30.540.10">
    <property type="entry name" value="Fructose-1,6-Bisphosphatase, subunit A, domain 1"/>
    <property type="match status" value="1"/>
</dbReference>
<protein>
    <recommendedName>
        <fullName evidence="5">Inositol-phosphate phosphatase</fullName>
    </recommendedName>
</protein>